<keyword evidence="4" id="KW-1185">Reference proteome</keyword>
<keyword evidence="3" id="KW-0547">Nucleotide-binding</keyword>
<dbReference type="InterPro" id="IPR003594">
    <property type="entry name" value="HATPase_dom"/>
</dbReference>
<dbReference type="RefSeq" id="WP_100516080.1">
    <property type="nucleotide sequence ID" value="NZ_CP092364.2"/>
</dbReference>
<dbReference type="EMBL" id="JAHBOM010000042">
    <property type="protein sequence ID" value="MBU8827370.1"/>
    <property type="molecule type" value="Genomic_DNA"/>
</dbReference>
<dbReference type="GO" id="GO:0005524">
    <property type="term" value="F:ATP binding"/>
    <property type="evidence" value="ECO:0007669"/>
    <property type="project" value="UniProtKB-KW"/>
</dbReference>
<protein>
    <submittedName>
        <fullName evidence="3">ATP-binding protein</fullName>
    </submittedName>
</protein>
<dbReference type="InterPro" id="IPR036890">
    <property type="entry name" value="HATPase_C_sf"/>
</dbReference>
<reference evidence="3 4" key="1">
    <citation type="submission" date="2021-05" db="EMBL/GenBank/DDBJ databases">
        <title>Draft Genome Sequences of Clinical Respiratory Isolates of Mycobacterium goodii Recovered in Ireland.</title>
        <authorList>
            <person name="Flanagan P.R."/>
            <person name="Mok S."/>
            <person name="Roycroft E."/>
            <person name="Rogers T.R."/>
            <person name="Fitzgibbon M."/>
        </authorList>
    </citation>
    <scope>NUCLEOTIDE SEQUENCE [LARGE SCALE GENOMIC DNA]</scope>
    <source>
        <strain evidence="3 4">14IE55</strain>
    </source>
</reference>
<name>A0ABS6HXS7_MYCGD</name>
<keyword evidence="1" id="KW-0808">Transferase</keyword>
<sequence>MTDAGESTSFNKADIVAVPERAAQLRREFSEWLGAHLTLDPVKASDVVLAVNEALANAAEFAYSNASQPGVMHVRAEYDTAADTLTVVVADEGAWRIGDTDHKNPARGRGIPLMHALSDRAVIDATPSGTQVRLQWHNLTRSVASELR</sequence>
<keyword evidence="1" id="KW-0723">Serine/threonine-protein kinase</keyword>
<dbReference type="PANTHER" id="PTHR35526">
    <property type="entry name" value="ANTI-SIGMA-F FACTOR RSBW-RELATED"/>
    <property type="match status" value="1"/>
</dbReference>
<dbReference type="CDD" id="cd16936">
    <property type="entry name" value="HATPase_RsbW-like"/>
    <property type="match status" value="1"/>
</dbReference>
<proteinExistence type="predicted"/>
<feature type="domain" description="Histidine kinase/HSP90-like ATPase" evidence="2">
    <location>
        <begin position="17"/>
        <end position="136"/>
    </location>
</feature>
<comment type="caution">
    <text evidence="3">The sequence shown here is derived from an EMBL/GenBank/DDBJ whole genome shotgun (WGS) entry which is preliminary data.</text>
</comment>
<evidence type="ECO:0000313" key="3">
    <source>
        <dbReference type="EMBL" id="MBU8827370.1"/>
    </source>
</evidence>
<evidence type="ECO:0000259" key="2">
    <source>
        <dbReference type="Pfam" id="PF13581"/>
    </source>
</evidence>
<dbReference type="PANTHER" id="PTHR35526:SF3">
    <property type="entry name" value="ANTI-SIGMA-F FACTOR RSBW"/>
    <property type="match status" value="1"/>
</dbReference>
<keyword evidence="1" id="KW-0418">Kinase</keyword>
<dbReference type="InterPro" id="IPR050267">
    <property type="entry name" value="Anti-sigma-factor_SerPK"/>
</dbReference>
<organism evidence="3 4">
    <name type="scientific">Mycolicibacterium goodii</name>
    <name type="common">Mycobacterium goodii</name>
    <dbReference type="NCBI Taxonomy" id="134601"/>
    <lineage>
        <taxon>Bacteria</taxon>
        <taxon>Bacillati</taxon>
        <taxon>Actinomycetota</taxon>
        <taxon>Actinomycetes</taxon>
        <taxon>Mycobacteriales</taxon>
        <taxon>Mycobacteriaceae</taxon>
        <taxon>Mycolicibacterium</taxon>
    </lineage>
</organism>
<evidence type="ECO:0000313" key="4">
    <source>
        <dbReference type="Proteomes" id="UP000696413"/>
    </source>
</evidence>
<evidence type="ECO:0000256" key="1">
    <source>
        <dbReference type="ARBA" id="ARBA00022527"/>
    </source>
</evidence>
<dbReference type="SUPFAM" id="SSF55874">
    <property type="entry name" value="ATPase domain of HSP90 chaperone/DNA topoisomerase II/histidine kinase"/>
    <property type="match status" value="1"/>
</dbReference>
<accession>A0ABS6HXS7</accession>
<dbReference type="Pfam" id="PF13581">
    <property type="entry name" value="HATPase_c_2"/>
    <property type="match status" value="1"/>
</dbReference>
<keyword evidence="3" id="KW-0067">ATP-binding</keyword>
<dbReference type="Proteomes" id="UP000696413">
    <property type="component" value="Unassembled WGS sequence"/>
</dbReference>
<gene>
    <name evidence="3" type="ORF">KL859_31420</name>
</gene>
<dbReference type="Gene3D" id="3.30.565.10">
    <property type="entry name" value="Histidine kinase-like ATPase, C-terminal domain"/>
    <property type="match status" value="1"/>
</dbReference>